<protein>
    <submittedName>
        <fullName evidence="3">Uncharacterized protein</fullName>
    </submittedName>
</protein>
<proteinExistence type="predicted"/>
<evidence type="ECO:0000256" key="1">
    <source>
        <dbReference type="SAM" id="SignalP"/>
    </source>
</evidence>
<keyword evidence="2" id="KW-1185">Reference proteome</keyword>
<accession>A0AA85K1B7</accession>
<reference evidence="3" key="2">
    <citation type="submission" date="2023-11" db="UniProtKB">
        <authorList>
            <consortium name="WormBaseParasite"/>
        </authorList>
    </citation>
    <scope>IDENTIFICATION</scope>
</reference>
<reference evidence="2" key="1">
    <citation type="submission" date="2022-06" db="EMBL/GenBank/DDBJ databases">
        <authorList>
            <person name="Berger JAMES D."/>
            <person name="Berger JAMES D."/>
        </authorList>
    </citation>
    <scope>NUCLEOTIDE SEQUENCE [LARGE SCALE GENOMIC DNA]</scope>
</reference>
<feature type="signal peptide" evidence="1">
    <location>
        <begin position="1"/>
        <end position="25"/>
    </location>
</feature>
<dbReference type="WBParaSite" id="TREG1_59560.1">
    <property type="protein sequence ID" value="TREG1_59560.1"/>
    <property type="gene ID" value="TREG1_59560"/>
</dbReference>
<keyword evidence="1" id="KW-0732">Signal</keyword>
<feature type="chain" id="PRO_5041743957" evidence="1">
    <location>
        <begin position="26"/>
        <end position="118"/>
    </location>
</feature>
<organism evidence="2 3">
    <name type="scientific">Trichobilharzia regenti</name>
    <name type="common">Nasal bird schistosome</name>
    <dbReference type="NCBI Taxonomy" id="157069"/>
    <lineage>
        <taxon>Eukaryota</taxon>
        <taxon>Metazoa</taxon>
        <taxon>Spiralia</taxon>
        <taxon>Lophotrochozoa</taxon>
        <taxon>Platyhelminthes</taxon>
        <taxon>Trematoda</taxon>
        <taxon>Digenea</taxon>
        <taxon>Strigeidida</taxon>
        <taxon>Schistosomatoidea</taxon>
        <taxon>Schistosomatidae</taxon>
        <taxon>Trichobilharzia</taxon>
    </lineage>
</organism>
<dbReference type="AlphaFoldDB" id="A0AA85K1B7"/>
<evidence type="ECO:0000313" key="3">
    <source>
        <dbReference type="WBParaSite" id="TREG1_59560.1"/>
    </source>
</evidence>
<name>A0AA85K1B7_TRIRE</name>
<sequence>MMRFIVLLFVLYCIVIPTILINVNATETDHHEEEHDKENKTHSHMVKMEGGMMPIYMVMKESFKKGRMHICQVVDKYLRKDDLDKKLLEVVKIMGKRIEKRMQYWAMKIEEMLKFETS</sequence>
<dbReference type="Proteomes" id="UP000050795">
    <property type="component" value="Unassembled WGS sequence"/>
</dbReference>
<evidence type="ECO:0000313" key="2">
    <source>
        <dbReference type="Proteomes" id="UP000050795"/>
    </source>
</evidence>